<organism evidence="11 12">
    <name type="scientific">Cryptotermes secundus</name>
    <dbReference type="NCBI Taxonomy" id="105785"/>
    <lineage>
        <taxon>Eukaryota</taxon>
        <taxon>Metazoa</taxon>
        <taxon>Ecdysozoa</taxon>
        <taxon>Arthropoda</taxon>
        <taxon>Hexapoda</taxon>
        <taxon>Insecta</taxon>
        <taxon>Pterygota</taxon>
        <taxon>Neoptera</taxon>
        <taxon>Polyneoptera</taxon>
        <taxon>Dictyoptera</taxon>
        <taxon>Blattodea</taxon>
        <taxon>Blattoidea</taxon>
        <taxon>Termitoidae</taxon>
        <taxon>Kalotermitidae</taxon>
        <taxon>Cryptotermitinae</taxon>
        <taxon>Cryptotermes</taxon>
    </lineage>
</organism>
<dbReference type="GO" id="GO:0005874">
    <property type="term" value="C:microtubule"/>
    <property type="evidence" value="ECO:0007669"/>
    <property type="project" value="InterPro"/>
</dbReference>
<dbReference type="GO" id="GO:0060236">
    <property type="term" value="P:regulation of mitotic spindle organization"/>
    <property type="evidence" value="ECO:0007669"/>
    <property type="project" value="InterPro"/>
</dbReference>
<dbReference type="STRING" id="105785.A0A2J7QA48"/>
<dbReference type="EMBL" id="NEVH01016333">
    <property type="protein sequence ID" value="PNF25470.1"/>
    <property type="molecule type" value="Genomic_DNA"/>
</dbReference>
<evidence type="ECO:0000313" key="11">
    <source>
        <dbReference type="EMBL" id="PNF25470.1"/>
    </source>
</evidence>
<sequence length="536" mass="61585">MDNFECKAPMYVNFGHSSAMDENDGADKFFDNLSDGQNEHQSDELRVESKEDLSESVDDVLNLAMKNLWTASAHITTPASSGNGAVPKMKVNRPSAPNLWNREYYHLKRKGSPMAENNQERKFISMAEAINRFQTTTPDRFHSKPITSKLNLSLQPRKGITVKGSTIPHSPNLRSHLRSRPVHYMTREEEEEKEAEEMKMCQIKASALNPKILKPPKLGIRVERKLPTVPVPFKLTEIVKKKTIVPPVYTFTAKPVPKALLRAPQGIPEKIDIPATVPVSPTCLKNSMVHATHLEVKDGRKCFTEKEVHHFGIPPARTTQWKRTTEVQPFSFEERDRLLLKKREETIQKYLEHEKKSREFHANPIPACVKSPSTVKEASVLSTEPAPFQLEVDKRGMIKKQQLRQKMEEEARKLQQAAQFKARPAIVLHKKPFEPKKSNNPFTDITAIELNTERRAKEREEFDTKIKLEQAELEELRRLRDETQKREEMEEIARLRKEAVHKANPIRRYKPLKILSSDKPLTDPQSPAFLSRSKTN</sequence>
<dbReference type="AlphaFoldDB" id="A0A2J7QA48"/>
<protein>
    <recommendedName>
        <fullName evidence="13">Targeting protein for Xklp2</fullName>
    </recommendedName>
</protein>
<comment type="subcellular location">
    <subcellularLocation>
        <location evidence="2">Cytoplasm</location>
        <location evidence="2">Cytoskeleton</location>
        <location evidence="2">Spindle</location>
    </subcellularLocation>
    <subcellularLocation>
        <location evidence="1">Nucleus</location>
    </subcellularLocation>
</comment>
<feature type="coiled-coil region" evidence="7">
    <location>
        <begin position="459"/>
        <end position="498"/>
    </location>
</feature>
<keyword evidence="7" id="KW-0175">Coiled coil</keyword>
<evidence type="ECO:0000256" key="8">
    <source>
        <dbReference type="SAM" id="MobiDB-lite"/>
    </source>
</evidence>
<dbReference type="GO" id="GO:0005819">
    <property type="term" value="C:spindle"/>
    <property type="evidence" value="ECO:0007669"/>
    <property type="project" value="UniProtKB-SubCell"/>
</dbReference>
<dbReference type="Proteomes" id="UP000235965">
    <property type="component" value="Unassembled WGS sequence"/>
</dbReference>
<evidence type="ECO:0000259" key="10">
    <source>
        <dbReference type="Pfam" id="PF12214"/>
    </source>
</evidence>
<accession>A0A2J7QA48</accession>
<feature type="region of interest" description="Disordered" evidence="8">
    <location>
        <begin position="506"/>
        <end position="536"/>
    </location>
</feature>
<dbReference type="GO" id="GO:0005634">
    <property type="term" value="C:nucleus"/>
    <property type="evidence" value="ECO:0007669"/>
    <property type="project" value="UniProtKB-SubCell"/>
</dbReference>
<evidence type="ECO:0000256" key="2">
    <source>
        <dbReference type="ARBA" id="ARBA00004186"/>
    </source>
</evidence>
<keyword evidence="12" id="KW-1185">Reference proteome</keyword>
<evidence type="ECO:0000256" key="3">
    <source>
        <dbReference type="ARBA" id="ARBA00005885"/>
    </source>
</evidence>
<comment type="caution">
    <text evidence="11">The sequence shown here is derived from an EMBL/GenBank/DDBJ whole genome shotgun (WGS) entry which is preliminary data.</text>
</comment>
<feature type="domain" description="TPX2 C-terminal" evidence="9">
    <location>
        <begin position="449"/>
        <end position="522"/>
    </location>
</feature>
<evidence type="ECO:0000256" key="5">
    <source>
        <dbReference type="ARBA" id="ARBA00023212"/>
    </source>
</evidence>
<evidence type="ECO:0000256" key="7">
    <source>
        <dbReference type="SAM" id="Coils"/>
    </source>
</evidence>
<evidence type="ECO:0000259" key="9">
    <source>
        <dbReference type="Pfam" id="PF06886"/>
    </source>
</evidence>
<dbReference type="OrthoDB" id="1684416at2759"/>
<evidence type="ECO:0000256" key="6">
    <source>
        <dbReference type="ARBA" id="ARBA00023242"/>
    </source>
</evidence>
<evidence type="ECO:0000313" key="12">
    <source>
        <dbReference type="Proteomes" id="UP000235965"/>
    </source>
</evidence>
<dbReference type="Pfam" id="PF06886">
    <property type="entry name" value="TPX2"/>
    <property type="match status" value="1"/>
</dbReference>
<keyword evidence="5" id="KW-0206">Cytoskeleton</keyword>
<dbReference type="Pfam" id="PF12214">
    <property type="entry name" value="TPX2_importin"/>
    <property type="match status" value="1"/>
</dbReference>
<comment type="similarity">
    <text evidence="3">Belongs to the TPX2 family.</text>
</comment>
<keyword evidence="4" id="KW-0963">Cytoplasm</keyword>
<dbReference type="InParanoid" id="A0A2J7QA48"/>
<feature type="compositionally biased region" description="Basic and acidic residues" evidence="8">
    <location>
        <begin position="37"/>
        <end position="51"/>
    </location>
</feature>
<evidence type="ECO:0008006" key="13">
    <source>
        <dbReference type="Google" id="ProtNLM"/>
    </source>
</evidence>
<evidence type="ECO:0000256" key="1">
    <source>
        <dbReference type="ARBA" id="ARBA00004123"/>
    </source>
</evidence>
<reference evidence="11 12" key="1">
    <citation type="submission" date="2017-12" db="EMBL/GenBank/DDBJ databases">
        <title>Hemimetabolous genomes reveal molecular basis of termite eusociality.</title>
        <authorList>
            <person name="Harrison M.C."/>
            <person name="Jongepier E."/>
            <person name="Robertson H.M."/>
            <person name="Arning N."/>
            <person name="Bitard-Feildel T."/>
            <person name="Chao H."/>
            <person name="Childers C.P."/>
            <person name="Dinh H."/>
            <person name="Doddapaneni H."/>
            <person name="Dugan S."/>
            <person name="Gowin J."/>
            <person name="Greiner C."/>
            <person name="Han Y."/>
            <person name="Hu H."/>
            <person name="Hughes D.S.T."/>
            <person name="Huylmans A.-K."/>
            <person name="Kemena C."/>
            <person name="Kremer L.P.M."/>
            <person name="Lee S.L."/>
            <person name="Lopez-Ezquerra A."/>
            <person name="Mallet L."/>
            <person name="Monroy-Kuhn J.M."/>
            <person name="Moser A."/>
            <person name="Murali S.C."/>
            <person name="Muzny D.M."/>
            <person name="Otani S."/>
            <person name="Piulachs M.-D."/>
            <person name="Poelchau M."/>
            <person name="Qu J."/>
            <person name="Schaub F."/>
            <person name="Wada-Katsumata A."/>
            <person name="Worley K.C."/>
            <person name="Xie Q."/>
            <person name="Ylla G."/>
            <person name="Poulsen M."/>
            <person name="Gibbs R.A."/>
            <person name="Schal C."/>
            <person name="Richards S."/>
            <person name="Belles X."/>
            <person name="Korb J."/>
            <person name="Bornberg-Bauer E."/>
        </authorList>
    </citation>
    <scope>NUCLEOTIDE SEQUENCE [LARGE SCALE GENOMIC DNA]</scope>
    <source>
        <tissue evidence="11">Whole body</tissue>
    </source>
</reference>
<feature type="domain" description="TPX2 central" evidence="10">
    <location>
        <begin position="166"/>
        <end position="282"/>
    </location>
</feature>
<keyword evidence="6" id="KW-0539">Nucleus</keyword>
<dbReference type="InterPro" id="IPR009675">
    <property type="entry name" value="TPX2_fam"/>
</dbReference>
<name>A0A2J7QA48_9NEOP</name>
<evidence type="ECO:0000256" key="4">
    <source>
        <dbReference type="ARBA" id="ARBA00022490"/>
    </source>
</evidence>
<dbReference type="PANTHER" id="PTHR14326">
    <property type="entry name" value="TARGETING PROTEIN FOR XKLP2"/>
    <property type="match status" value="1"/>
</dbReference>
<dbReference type="InterPro" id="IPR027329">
    <property type="entry name" value="TPX2_C"/>
</dbReference>
<gene>
    <name evidence="11" type="ORF">B7P43_G06000</name>
</gene>
<dbReference type="PANTHER" id="PTHR14326:SF44">
    <property type="entry name" value="TARGETING PROTEIN FOR XKLP2"/>
    <property type="match status" value="1"/>
</dbReference>
<dbReference type="InterPro" id="IPR027330">
    <property type="entry name" value="TPX2_central_dom"/>
</dbReference>
<feature type="region of interest" description="Disordered" evidence="8">
    <location>
        <begin position="25"/>
        <end position="51"/>
    </location>
</feature>
<proteinExistence type="inferred from homology"/>